<name>J1JLC3_9HYPH</name>
<dbReference type="PROSITE" id="PS00104">
    <property type="entry name" value="EPSP_SYNTHASE_1"/>
    <property type="match status" value="1"/>
</dbReference>
<comment type="catalytic activity">
    <reaction evidence="8">
        <text>3-phosphoshikimate + phosphoenolpyruvate = 5-O-(1-carboxyvinyl)-3-phosphoshikimate + phosphate</text>
        <dbReference type="Rhea" id="RHEA:21256"/>
        <dbReference type="ChEBI" id="CHEBI:43474"/>
        <dbReference type="ChEBI" id="CHEBI:57701"/>
        <dbReference type="ChEBI" id="CHEBI:58702"/>
        <dbReference type="ChEBI" id="CHEBI:145989"/>
        <dbReference type="EC" id="2.5.1.19"/>
    </reaction>
    <physiologicalReaction direction="left-to-right" evidence="8">
        <dbReference type="Rhea" id="RHEA:21257"/>
    </physiologicalReaction>
</comment>
<evidence type="ECO:0000256" key="3">
    <source>
        <dbReference type="ARBA" id="ARBA00009948"/>
    </source>
</evidence>
<dbReference type="GO" id="GO:0009073">
    <property type="term" value="P:aromatic amino acid family biosynthetic process"/>
    <property type="evidence" value="ECO:0007669"/>
    <property type="project" value="UniProtKB-KW"/>
</dbReference>
<evidence type="ECO:0000256" key="1">
    <source>
        <dbReference type="ARBA" id="ARBA00002174"/>
    </source>
</evidence>
<comment type="caution">
    <text evidence="11">The sequence shown here is derived from an EMBL/GenBank/DDBJ whole genome shotgun (WGS) entry which is preliminary data.</text>
</comment>
<dbReference type="AlphaFoldDB" id="J1JLC3"/>
<evidence type="ECO:0000313" key="11">
    <source>
        <dbReference type="EMBL" id="EJF85477.1"/>
    </source>
</evidence>
<proteinExistence type="inferred from homology"/>
<keyword evidence="7 9" id="KW-0057">Aromatic amino acid biosynthesis</keyword>
<evidence type="ECO:0000256" key="6">
    <source>
        <dbReference type="ARBA" id="ARBA00022679"/>
    </source>
</evidence>
<dbReference type="GO" id="GO:0003866">
    <property type="term" value="F:3-phosphoshikimate 1-carboxyvinyltransferase activity"/>
    <property type="evidence" value="ECO:0007669"/>
    <property type="project" value="UniProtKB-UniRule"/>
</dbReference>
<dbReference type="HOGENOM" id="CLU_024321_0_1_5"/>
<dbReference type="HAMAP" id="MF_00210">
    <property type="entry name" value="EPSP_synth"/>
    <property type="match status" value="1"/>
</dbReference>
<dbReference type="Gene3D" id="3.65.10.10">
    <property type="entry name" value="Enolpyruvate transferase domain"/>
    <property type="match status" value="2"/>
</dbReference>
<feature type="binding site" evidence="9">
    <location>
        <position position="25"/>
    </location>
    <ligand>
        <name>phosphoenolpyruvate</name>
        <dbReference type="ChEBI" id="CHEBI:58702"/>
    </ligand>
</feature>
<dbReference type="GO" id="GO:0009423">
    <property type="term" value="P:chorismate biosynthetic process"/>
    <property type="evidence" value="ECO:0007669"/>
    <property type="project" value="UniProtKB-UniRule"/>
</dbReference>
<dbReference type="PANTHER" id="PTHR21090">
    <property type="entry name" value="AROM/DEHYDROQUINATE SYNTHASE"/>
    <property type="match status" value="1"/>
</dbReference>
<feature type="binding site" evidence="9">
    <location>
        <position position="26"/>
    </location>
    <ligand>
        <name>3-phosphoshikimate</name>
        <dbReference type="ChEBI" id="CHEBI:145989"/>
    </ligand>
</feature>
<dbReference type="InterPro" id="IPR001986">
    <property type="entry name" value="Enolpyruvate_Tfrase_dom"/>
</dbReference>
<dbReference type="Proteomes" id="UP000001077">
    <property type="component" value="Unassembled WGS sequence"/>
</dbReference>
<dbReference type="STRING" id="1094556.MCY_01038"/>
<evidence type="ECO:0000256" key="4">
    <source>
        <dbReference type="ARBA" id="ARBA00022490"/>
    </source>
</evidence>
<feature type="binding site" evidence="9">
    <location>
        <position position="350"/>
    </location>
    <ligand>
        <name>3-phosphoshikimate</name>
        <dbReference type="ChEBI" id="CHEBI:145989"/>
    </ligand>
</feature>
<comment type="pathway">
    <text evidence="2 9">Metabolic intermediate biosynthesis; chorismate biosynthesis; chorismate from D-erythrose 4-phosphate and phosphoenolpyruvate: step 6/7.</text>
</comment>
<organism evidence="11 12">
    <name type="scientific">Bartonella rattimassiliensis 15908</name>
    <dbReference type="NCBI Taxonomy" id="1094556"/>
    <lineage>
        <taxon>Bacteria</taxon>
        <taxon>Pseudomonadati</taxon>
        <taxon>Pseudomonadota</taxon>
        <taxon>Alphaproteobacteria</taxon>
        <taxon>Hyphomicrobiales</taxon>
        <taxon>Bartonellaceae</taxon>
        <taxon>Bartonella</taxon>
    </lineage>
</organism>
<dbReference type="EC" id="2.5.1.19" evidence="9"/>
<keyword evidence="6 9" id="KW-0808">Transferase</keyword>
<keyword evidence="4 9" id="KW-0963">Cytoplasm</keyword>
<feature type="active site" description="Proton acceptor" evidence="9">
    <location>
        <position position="323"/>
    </location>
</feature>
<sequence length="442" mass="47760">MKKAIPITAYKSSNLSGKIRIPGDKSISHRSLILGGLASGKTYIYGLLESADVLNTAAAMQAMGACIIKKDNFWIIRGTGNGCLLAAQEPLDFGNAGTGARLVMGMVGPYHMKTTFIGDISLSKRPMGRILDPLRLMGVEIEATQGDHLPLTLYGPKMANPIRYRVPIASAQIKSAVLLAGLNTAGITTVIEPVLTRDHTEKMLKAFGAKLEIERDKEGARLIHLHGHPHLTGQTIHIPGDPSSAAFLIIAALLVEDSDITIENVLINNSRIGLIETLWEMGAHIEFLNQRQTGGEDVADLRIKSSILKGIIVPKERVPSMIDEYPALAIAAAFAEGKTVMLGIEELRVKESDRLSAVAQGLKINCVDCEEGQDFLIVYGKGSAKDLGGGEVTTYLDHRIAMCFLIFGLVSEKPVTIDDQRMIATSFPEFIPFIQRLGGKIA</sequence>
<feature type="binding site" evidence="9">
    <location>
        <position position="354"/>
    </location>
    <ligand>
        <name>phosphoenolpyruvate</name>
        <dbReference type="ChEBI" id="CHEBI:58702"/>
    </ligand>
</feature>
<feature type="binding site" evidence="9">
    <location>
        <position position="125"/>
    </location>
    <ligand>
        <name>phosphoenolpyruvate</name>
        <dbReference type="ChEBI" id="CHEBI:58702"/>
    </ligand>
</feature>
<comment type="function">
    <text evidence="1 9">Catalyzes the transfer of the enolpyruvyl moiety of phosphoenolpyruvate (PEP) to the 5-hydroxyl of shikimate-3-phosphate (S3P) to produce enolpyruvyl shikimate-3-phosphate and inorganic phosphate.</text>
</comment>
<dbReference type="InterPro" id="IPR036968">
    <property type="entry name" value="Enolpyruvate_Tfrase_sf"/>
</dbReference>
<feature type="binding site" evidence="9">
    <location>
        <position position="399"/>
    </location>
    <ligand>
        <name>phosphoenolpyruvate</name>
        <dbReference type="ChEBI" id="CHEBI:58702"/>
    </ligand>
</feature>
<dbReference type="PIRSF" id="PIRSF000505">
    <property type="entry name" value="EPSPS"/>
    <property type="match status" value="1"/>
</dbReference>
<feature type="binding site" evidence="9">
    <location>
        <position position="25"/>
    </location>
    <ligand>
        <name>3-phosphoshikimate</name>
        <dbReference type="ChEBI" id="CHEBI:145989"/>
    </ligand>
</feature>
<dbReference type="InterPro" id="IPR023193">
    <property type="entry name" value="EPSP_synthase_CS"/>
</dbReference>
<keyword evidence="12" id="KW-1185">Reference proteome</keyword>
<feature type="binding site" evidence="9">
    <location>
        <position position="97"/>
    </location>
    <ligand>
        <name>phosphoenolpyruvate</name>
        <dbReference type="ChEBI" id="CHEBI:58702"/>
    </ligand>
</feature>
<dbReference type="Pfam" id="PF00275">
    <property type="entry name" value="EPSP_synthase"/>
    <property type="match status" value="1"/>
</dbReference>
<feature type="binding site" evidence="9">
    <location>
        <position position="170"/>
    </location>
    <ligand>
        <name>3-phosphoshikimate</name>
        <dbReference type="ChEBI" id="CHEBI:145989"/>
    </ligand>
</feature>
<comment type="caution">
    <text evidence="9">Lacks conserved residue(s) required for the propagation of feature annotation.</text>
</comment>
<dbReference type="RefSeq" id="WP_007347335.1">
    <property type="nucleotide sequence ID" value="NZ_CALY02000014.1"/>
</dbReference>
<dbReference type="eggNOG" id="COG0128">
    <property type="taxonomic scope" value="Bacteria"/>
</dbReference>
<evidence type="ECO:0000256" key="9">
    <source>
        <dbReference type="HAMAP-Rule" id="MF_00210"/>
    </source>
</evidence>
<feature type="domain" description="Enolpyruvate transferase" evidence="10">
    <location>
        <begin position="11"/>
        <end position="431"/>
    </location>
</feature>
<protein>
    <recommendedName>
        <fullName evidence="9">3-phosphoshikimate 1-carboxyvinyltransferase</fullName>
        <ecNumber evidence="9">2.5.1.19</ecNumber>
    </recommendedName>
    <alternativeName>
        <fullName evidence="9">5-enolpyruvylshikimate-3-phosphate synthase</fullName>
        <shortName evidence="9">EPSP synthase</shortName>
        <shortName evidence="9">EPSPS</shortName>
    </alternativeName>
</protein>
<dbReference type="GO" id="GO:0008652">
    <property type="term" value="P:amino acid biosynthetic process"/>
    <property type="evidence" value="ECO:0007669"/>
    <property type="project" value="UniProtKB-KW"/>
</dbReference>
<evidence type="ECO:0000259" key="10">
    <source>
        <dbReference type="Pfam" id="PF00275"/>
    </source>
</evidence>
<evidence type="ECO:0000256" key="7">
    <source>
        <dbReference type="ARBA" id="ARBA00023141"/>
    </source>
</evidence>
<dbReference type="GO" id="GO:0005737">
    <property type="term" value="C:cytoplasm"/>
    <property type="evidence" value="ECO:0007669"/>
    <property type="project" value="UniProtKB-SubCell"/>
</dbReference>
<feature type="binding site" evidence="9">
    <location>
        <position position="30"/>
    </location>
    <ligand>
        <name>3-phosphoshikimate</name>
        <dbReference type="ChEBI" id="CHEBI:145989"/>
    </ligand>
</feature>
<dbReference type="SUPFAM" id="SSF55205">
    <property type="entry name" value="EPT/RTPC-like"/>
    <property type="match status" value="1"/>
</dbReference>
<dbReference type="OrthoDB" id="9809920at2"/>
<feature type="binding site" evidence="9">
    <location>
        <position position="172"/>
    </location>
    <ligand>
        <name>phosphoenolpyruvate</name>
        <dbReference type="ChEBI" id="CHEBI:58702"/>
    </ligand>
</feature>
<evidence type="ECO:0000256" key="5">
    <source>
        <dbReference type="ARBA" id="ARBA00022605"/>
    </source>
</evidence>
<keyword evidence="5 9" id="KW-0028">Amino-acid biosynthesis</keyword>
<evidence type="ECO:0000256" key="8">
    <source>
        <dbReference type="ARBA" id="ARBA00044633"/>
    </source>
</evidence>
<feature type="binding site" evidence="9">
    <location>
        <position position="323"/>
    </location>
    <ligand>
        <name>3-phosphoshikimate</name>
        <dbReference type="ChEBI" id="CHEBI:145989"/>
    </ligand>
</feature>
<reference evidence="11 12" key="1">
    <citation type="submission" date="2012-03" db="EMBL/GenBank/DDBJ databases">
        <title>The Genome Sequence of Bartonella rattimassiliensis 15908.</title>
        <authorList>
            <consortium name="The Broad Institute Genome Sequencing Platform"/>
            <consortium name="The Broad Institute Genome Sequencing Center for Infectious Disease"/>
            <person name="Feldgarden M."/>
            <person name="Kirby J."/>
            <person name="Kosoy M."/>
            <person name="Birtles R."/>
            <person name="Probert W.S."/>
            <person name="Chiaraviglio L."/>
            <person name="Young S.K."/>
            <person name="Zeng Q."/>
            <person name="Gargeya S."/>
            <person name="Fitzgerald M."/>
            <person name="Haas B."/>
            <person name="Abouelleil A."/>
            <person name="Alvarado L."/>
            <person name="Arachchi H.M."/>
            <person name="Berlin A."/>
            <person name="Chapman S.B."/>
            <person name="Gearin G."/>
            <person name="Goldberg J."/>
            <person name="Griggs A."/>
            <person name="Gujja S."/>
            <person name="Hansen M."/>
            <person name="Heiman D."/>
            <person name="Howarth C."/>
            <person name="Larimer J."/>
            <person name="Lui A."/>
            <person name="MacDonald P.J.P."/>
            <person name="McCowen C."/>
            <person name="Montmayeur A."/>
            <person name="Murphy C."/>
            <person name="Neiman D."/>
            <person name="Pearson M."/>
            <person name="Priest M."/>
            <person name="Roberts A."/>
            <person name="Saif S."/>
            <person name="Shea T."/>
            <person name="Sisk P."/>
            <person name="Stolte C."/>
            <person name="Sykes S."/>
            <person name="Wortman J."/>
            <person name="Nusbaum C."/>
            <person name="Birren B."/>
        </authorList>
    </citation>
    <scope>NUCLEOTIDE SEQUENCE [LARGE SCALE GENOMIC DNA]</scope>
    <source>
        <strain evidence="11 12">15908</strain>
    </source>
</reference>
<accession>J1JLC3</accession>
<dbReference type="UniPathway" id="UPA00053">
    <property type="reaction ID" value="UER00089"/>
</dbReference>
<dbReference type="FunFam" id="3.65.10.10:FF:000005">
    <property type="entry name" value="3-phosphoshikimate 1-carboxyvinyltransferase"/>
    <property type="match status" value="1"/>
</dbReference>
<dbReference type="NCBIfam" id="TIGR01356">
    <property type="entry name" value="aroA"/>
    <property type="match status" value="1"/>
</dbReference>
<dbReference type="InterPro" id="IPR006264">
    <property type="entry name" value="EPSP_synthase"/>
</dbReference>
<feature type="binding site" evidence="9">
    <location>
        <position position="172"/>
    </location>
    <ligand>
        <name>3-phosphoshikimate</name>
        <dbReference type="ChEBI" id="CHEBI:145989"/>
    </ligand>
</feature>
<gene>
    <name evidence="9" type="primary">aroA</name>
    <name evidence="11" type="ORF">MCY_01038</name>
</gene>
<dbReference type="CDD" id="cd01556">
    <property type="entry name" value="EPSP_synthase"/>
    <property type="match status" value="1"/>
</dbReference>
<evidence type="ECO:0000256" key="2">
    <source>
        <dbReference type="ARBA" id="ARBA00004811"/>
    </source>
</evidence>
<comment type="subunit">
    <text evidence="9">Monomer.</text>
</comment>
<dbReference type="EMBL" id="AILY01000022">
    <property type="protein sequence ID" value="EJF85477.1"/>
    <property type="molecule type" value="Genomic_DNA"/>
</dbReference>
<dbReference type="InterPro" id="IPR013792">
    <property type="entry name" value="RNA3'P_cycl/enolpyr_Trfase_a/b"/>
</dbReference>
<dbReference type="PANTHER" id="PTHR21090:SF5">
    <property type="entry name" value="PENTAFUNCTIONAL AROM POLYPEPTIDE"/>
    <property type="match status" value="1"/>
</dbReference>
<dbReference type="PATRIC" id="fig|1094556.3.peg.1189"/>
<comment type="similarity">
    <text evidence="3 9">Belongs to the EPSP synthase family.</text>
</comment>
<comment type="subcellular location">
    <subcellularLocation>
        <location evidence="9">Cytoplasm</location>
    </subcellularLocation>
</comment>
<dbReference type="FunFam" id="3.65.10.10:FF:000006">
    <property type="entry name" value="3-phosphoshikimate 1-carboxyvinyltransferase"/>
    <property type="match status" value="1"/>
</dbReference>
<evidence type="ECO:0000313" key="12">
    <source>
        <dbReference type="Proteomes" id="UP000001077"/>
    </source>
</evidence>